<gene>
    <name evidence="13" type="ORF">GDO54_017416</name>
</gene>
<evidence type="ECO:0000259" key="12">
    <source>
        <dbReference type="PROSITE" id="PS51293"/>
    </source>
</evidence>
<evidence type="ECO:0000313" key="13">
    <source>
        <dbReference type="EMBL" id="DBA20656.1"/>
    </source>
</evidence>
<dbReference type="GO" id="GO:0008270">
    <property type="term" value="F:zinc ion binding"/>
    <property type="evidence" value="ECO:0007669"/>
    <property type="project" value="UniProtKB-KW"/>
</dbReference>
<dbReference type="InterPro" id="IPR000949">
    <property type="entry name" value="ELM2_dom"/>
</dbReference>
<dbReference type="GO" id="GO:0000118">
    <property type="term" value="C:histone deacetylase complex"/>
    <property type="evidence" value="ECO:0007669"/>
    <property type="project" value="TreeGrafter"/>
</dbReference>
<keyword evidence="7" id="KW-0804">Transcription</keyword>
<comment type="caution">
    <text evidence="13">The sequence shown here is derived from an EMBL/GenBank/DDBJ whole genome shotgun (WGS) entry which is preliminary data.</text>
</comment>
<keyword evidence="2" id="KW-0479">Metal-binding</keyword>
<reference evidence="13" key="1">
    <citation type="thesis" date="2020" institute="ProQuest LLC" country="789 East Eisenhower Parkway, Ann Arbor, MI, USA">
        <title>Comparative Genomics and Chromosome Evolution.</title>
        <authorList>
            <person name="Mudd A.B."/>
        </authorList>
    </citation>
    <scope>NUCLEOTIDE SEQUENCE</scope>
    <source>
        <strain evidence="13">1538</strain>
        <tissue evidence="13">Blood</tissue>
    </source>
</reference>
<evidence type="ECO:0000313" key="14">
    <source>
        <dbReference type="Proteomes" id="UP001181693"/>
    </source>
</evidence>
<feature type="domain" description="C2H2-type" evidence="10">
    <location>
        <begin position="656"/>
        <end position="683"/>
    </location>
</feature>
<dbReference type="EMBL" id="DYDO01000007">
    <property type="protein sequence ID" value="DBA20656.1"/>
    <property type="molecule type" value="Genomic_DNA"/>
</dbReference>
<feature type="domain" description="ELM2" evidence="11">
    <location>
        <begin position="447"/>
        <end position="530"/>
    </location>
</feature>
<dbReference type="PANTHER" id="PTHR16089:SF23">
    <property type="entry name" value="ZINC FINGER PROTEIN 541"/>
    <property type="match status" value="1"/>
</dbReference>
<keyword evidence="3 9" id="KW-0863">Zinc-finger</keyword>
<dbReference type="SMART" id="SM01189">
    <property type="entry name" value="ELM2"/>
    <property type="match status" value="1"/>
</dbReference>
<evidence type="ECO:0000256" key="2">
    <source>
        <dbReference type="ARBA" id="ARBA00022723"/>
    </source>
</evidence>
<dbReference type="GO" id="GO:0005667">
    <property type="term" value="C:transcription regulator complex"/>
    <property type="evidence" value="ECO:0007669"/>
    <property type="project" value="TreeGrafter"/>
</dbReference>
<evidence type="ECO:0000256" key="6">
    <source>
        <dbReference type="ARBA" id="ARBA00023125"/>
    </source>
</evidence>
<dbReference type="Proteomes" id="UP001181693">
    <property type="component" value="Unassembled WGS sequence"/>
</dbReference>
<dbReference type="PROSITE" id="PS50157">
    <property type="entry name" value="ZINC_FINGER_C2H2_2"/>
    <property type="match status" value="1"/>
</dbReference>
<evidence type="ECO:0000256" key="5">
    <source>
        <dbReference type="ARBA" id="ARBA00023015"/>
    </source>
</evidence>
<comment type="subcellular location">
    <subcellularLocation>
        <location evidence="1">Nucleus</location>
    </subcellularLocation>
</comment>
<keyword evidence="8" id="KW-0539">Nucleus</keyword>
<feature type="domain" description="SANT" evidence="12">
    <location>
        <begin position="545"/>
        <end position="596"/>
    </location>
</feature>
<dbReference type="InterPro" id="IPR013087">
    <property type="entry name" value="Znf_C2H2_type"/>
</dbReference>
<evidence type="ECO:0000256" key="1">
    <source>
        <dbReference type="ARBA" id="ARBA00004123"/>
    </source>
</evidence>
<keyword evidence="6" id="KW-0238">DNA-binding</keyword>
<dbReference type="SUPFAM" id="SSF46689">
    <property type="entry name" value="Homeodomain-like"/>
    <property type="match status" value="1"/>
</dbReference>
<name>A0AAV2ZQM1_PYXAD</name>
<evidence type="ECO:0000259" key="11">
    <source>
        <dbReference type="PROSITE" id="PS51156"/>
    </source>
</evidence>
<evidence type="ECO:0000256" key="9">
    <source>
        <dbReference type="PROSITE-ProRule" id="PRU00042"/>
    </source>
</evidence>
<evidence type="ECO:0000256" key="3">
    <source>
        <dbReference type="ARBA" id="ARBA00022771"/>
    </source>
</evidence>
<sequence>MFSYSMDGSSQCLVQDTANSQPVEYNLNQPVEKYMSSASTSLDTPLSDQNQKPLDTLSSVQQSFSKVTHPTYESYKLQSQQTFNSLVNFPSLLSQEQSQKHPKMATYFGRDDEQKHDFMKADAPTSYSCPCSVIYSNIGNQKSQVFADCLSSNALKCSSQLTSSKSKDDQNFEINHQQSPSKEHAFCVDNVVSPSQVAVEYFPFSANLPEKKTSDFASFNMFESENTHDLPCEKSNSTDFTDRLSAALRMMELSDSHVALPSSSVVENNLMYTDKGALSRPLQDLQEEDPEDCRRNIFLQGPKRPMGIMKDPMPFVMPVSVPVIVTDHKVNVEEGPLQNQNTKKRKRPCPKSLYIPPPVLDLKLSTTGYFQSKIRSPNTYLQNGIFSYQAYTPPPMLSPIRSGSGLYFNTFCSPSSATGPTFSLPVKETSPCGIMLTKDSMVFTVQPHINIGKRFQAEIPEIQGALCLENDKADLVWKPLKVTKSVSKFLNLACSSAIPGGGNNLEFALHCLHLSQGNLMEALDKLLIKDPLNYFPQWLADYHYAGCDHWSAAEKKLFEKAYRNNRKNFSYIQAMISKKNLHQCVEYYYTWKKRVSFDKRKALAVETESVLDGRKFIYNKNKAKSGDKNTIQDAKEMPSKHMQKDIEDRIKLLNQFPCSQCDRVFDKIKSRNAHMRKHRQQEKMAHSLKICEEESAAY</sequence>
<dbReference type="GO" id="GO:0003714">
    <property type="term" value="F:transcription corepressor activity"/>
    <property type="evidence" value="ECO:0007669"/>
    <property type="project" value="TreeGrafter"/>
</dbReference>
<organism evidence="13 14">
    <name type="scientific">Pyxicephalus adspersus</name>
    <name type="common">African bullfrog</name>
    <dbReference type="NCBI Taxonomy" id="30357"/>
    <lineage>
        <taxon>Eukaryota</taxon>
        <taxon>Metazoa</taxon>
        <taxon>Chordata</taxon>
        <taxon>Craniata</taxon>
        <taxon>Vertebrata</taxon>
        <taxon>Euteleostomi</taxon>
        <taxon>Amphibia</taxon>
        <taxon>Batrachia</taxon>
        <taxon>Anura</taxon>
        <taxon>Neobatrachia</taxon>
        <taxon>Ranoidea</taxon>
        <taxon>Pyxicephalidae</taxon>
        <taxon>Pyxicephalinae</taxon>
        <taxon>Pyxicephalus</taxon>
    </lineage>
</organism>
<dbReference type="Gene3D" id="1.10.10.60">
    <property type="entry name" value="Homeodomain-like"/>
    <property type="match status" value="1"/>
</dbReference>
<dbReference type="InterPro" id="IPR009057">
    <property type="entry name" value="Homeodomain-like_sf"/>
</dbReference>
<dbReference type="InterPro" id="IPR051066">
    <property type="entry name" value="Trans_reg/Corepressor"/>
</dbReference>
<evidence type="ECO:0000256" key="8">
    <source>
        <dbReference type="ARBA" id="ARBA00023242"/>
    </source>
</evidence>
<dbReference type="InterPro" id="IPR017884">
    <property type="entry name" value="SANT_dom"/>
</dbReference>
<proteinExistence type="predicted"/>
<accession>A0AAV2ZQM1</accession>
<dbReference type="PANTHER" id="PTHR16089">
    <property type="entry name" value="REST COREPRESSOR COREST PROTEIN-RELATED"/>
    <property type="match status" value="1"/>
</dbReference>
<dbReference type="PROSITE" id="PS51156">
    <property type="entry name" value="ELM2"/>
    <property type="match status" value="1"/>
</dbReference>
<keyword evidence="5" id="KW-0805">Transcription regulation</keyword>
<evidence type="ECO:0000259" key="10">
    <source>
        <dbReference type="PROSITE" id="PS50157"/>
    </source>
</evidence>
<evidence type="ECO:0000256" key="7">
    <source>
        <dbReference type="ARBA" id="ARBA00023163"/>
    </source>
</evidence>
<keyword evidence="14" id="KW-1185">Reference proteome</keyword>
<dbReference type="PROSITE" id="PS51293">
    <property type="entry name" value="SANT"/>
    <property type="match status" value="1"/>
</dbReference>
<dbReference type="SMART" id="SM00717">
    <property type="entry name" value="SANT"/>
    <property type="match status" value="1"/>
</dbReference>
<dbReference type="Pfam" id="PF01448">
    <property type="entry name" value="ELM2"/>
    <property type="match status" value="1"/>
</dbReference>
<evidence type="ECO:0000256" key="4">
    <source>
        <dbReference type="ARBA" id="ARBA00022833"/>
    </source>
</evidence>
<keyword evidence="4" id="KW-0862">Zinc</keyword>
<protein>
    <recommendedName>
        <fullName evidence="15">Zinc finger protein 541</fullName>
    </recommendedName>
</protein>
<dbReference type="PROSITE" id="PS00028">
    <property type="entry name" value="ZINC_FINGER_C2H2_1"/>
    <property type="match status" value="1"/>
</dbReference>
<dbReference type="GO" id="GO:0003677">
    <property type="term" value="F:DNA binding"/>
    <property type="evidence" value="ECO:0007669"/>
    <property type="project" value="UniProtKB-KW"/>
</dbReference>
<dbReference type="GO" id="GO:0006357">
    <property type="term" value="P:regulation of transcription by RNA polymerase II"/>
    <property type="evidence" value="ECO:0007669"/>
    <property type="project" value="TreeGrafter"/>
</dbReference>
<evidence type="ECO:0008006" key="15">
    <source>
        <dbReference type="Google" id="ProtNLM"/>
    </source>
</evidence>
<dbReference type="AlphaFoldDB" id="A0AAV2ZQM1"/>
<dbReference type="FunFam" id="1.10.10.60:FF:000012">
    <property type="entry name" value="Metastasis-associated 1 family, member 3"/>
    <property type="match status" value="1"/>
</dbReference>
<dbReference type="InterPro" id="IPR001005">
    <property type="entry name" value="SANT/Myb"/>
</dbReference>